<accession>A0AAP9D7F1</accession>
<proteinExistence type="inferred from homology"/>
<dbReference type="AlphaFoldDB" id="A0AAP9D7F1"/>
<keyword evidence="3 10" id="KW-0489">Methyltransferase</keyword>
<evidence type="ECO:0000313" key="9">
    <source>
        <dbReference type="EMBL" id="MCF1348787.1"/>
    </source>
</evidence>
<dbReference type="GO" id="GO:0009307">
    <property type="term" value="P:DNA restriction-modification system"/>
    <property type="evidence" value="ECO:0007669"/>
    <property type="project" value="UniProtKB-KW"/>
</dbReference>
<keyword evidence="5" id="KW-0949">S-adenosyl-L-methionine</keyword>
<dbReference type="EC" id="2.1.1.72" evidence="2"/>
<evidence type="ECO:0000313" key="11">
    <source>
        <dbReference type="Proteomes" id="UP000318231"/>
    </source>
</evidence>
<name>A0AAP9D7F1_UREUR</name>
<dbReference type="GO" id="GO:0009007">
    <property type="term" value="F:site-specific DNA-methyltransferase (adenine-specific) activity"/>
    <property type="evidence" value="ECO:0007669"/>
    <property type="project" value="UniProtKB-EC"/>
</dbReference>
<dbReference type="EMBL" id="JAJBIS010000001">
    <property type="protein sequence ID" value="MCF1348787.1"/>
    <property type="molecule type" value="Genomic_DNA"/>
</dbReference>
<dbReference type="GO" id="GO:0032259">
    <property type="term" value="P:methylation"/>
    <property type="evidence" value="ECO:0007669"/>
    <property type="project" value="UniProtKB-KW"/>
</dbReference>
<organism evidence="10 11">
    <name type="scientific">Ureaplasma urealyticum</name>
    <name type="common">Ureaplasma urealyticum biotype 2</name>
    <dbReference type="NCBI Taxonomy" id="2130"/>
    <lineage>
        <taxon>Bacteria</taxon>
        <taxon>Bacillati</taxon>
        <taxon>Mycoplasmatota</taxon>
        <taxon>Mycoplasmoidales</taxon>
        <taxon>Mycoplasmoidaceae</taxon>
        <taxon>Ureaplasma</taxon>
    </lineage>
</organism>
<evidence type="ECO:0000256" key="7">
    <source>
        <dbReference type="ARBA" id="ARBA00047942"/>
    </source>
</evidence>
<dbReference type="EMBL" id="CP041200">
    <property type="protein sequence ID" value="QDI64692.1"/>
    <property type="molecule type" value="Genomic_DNA"/>
</dbReference>
<dbReference type="SUPFAM" id="SSF53335">
    <property type="entry name" value="S-adenosyl-L-methionine-dependent methyltransferases"/>
    <property type="match status" value="1"/>
</dbReference>
<dbReference type="PANTHER" id="PTHR42933">
    <property type="entry name" value="SLR6095 PROTEIN"/>
    <property type="match status" value="1"/>
</dbReference>
<evidence type="ECO:0000256" key="4">
    <source>
        <dbReference type="ARBA" id="ARBA00022679"/>
    </source>
</evidence>
<dbReference type="InterPro" id="IPR022749">
    <property type="entry name" value="D12N6_MeTrfase_N"/>
</dbReference>
<evidence type="ECO:0000256" key="1">
    <source>
        <dbReference type="ARBA" id="ARBA00006594"/>
    </source>
</evidence>
<sequence length="179" mass="21214">MDNKKEIERNNLHSTIWKIAEELRGAIDGWDFKQYVLGILFYRYISENFTKYINDGERESGDPNFNFETLNDNVVNEENRTDLIKEKGFYIKPSFLFTNVVKNAENDENLNETLETIFKSIEESSIGYDSEKNLKGLFNDIDVNNNRLGSTTQERNKRLARILIRIKHKIFEFYFEKNC</sequence>
<evidence type="ECO:0000256" key="2">
    <source>
        <dbReference type="ARBA" id="ARBA00011900"/>
    </source>
</evidence>
<evidence type="ECO:0000259" key="8">
    <source>
        <dbReference type="Pfam" id="PF12161"/>
    </source>
</evidence>
<evidence type="ECO:0000256" key="5">
    <source>
        <dbReference type="ARBA" id="ARBA00022691"/>
    </source>
</evidence>
<protein>
    <recommendedName>
        <fullName evidence="2">site-specific DNA-methyltransferase (adenine-specific)</fullName>
        <ecNumber evidence="2">2.1.1.72</ecNumber>
    </recommendedName>
</protein>
<evidence type="ECO:0000313" key="12">
    <source>
        <dbReference type="Proteomes" id="UP001201240"/>
    </source>
</evidence>
<feature type="domain" description="N6 adenine-specific DNA methyltransferase N-terminal" evidence="8">
    <location>
        <begin position="12"/>
        <end position="163"/>
    </location>
</feature>
<reference evidence="10 11" key="1">
    <citation type="submission" date="2019-07" db="EMBL/GenBank/DDBJ databases">
        <title>Comparative genomics of three clinical Ureaplasma species: analysis of their core genomes and virulence factors.</title>
        <authorList>
            <person name="Yang T."/>
            <person name="Zhang Y."/>
            <person name="Li X."/>
            <person name="Kong Y."/>
            <person name="Yu H."/>
            <person name="Ruan Z."/>
            <person name="Xie X."/>
            <person name="Zhang J."/>
        </authorList>
    </citation>
    <scope>NUCLEOTIDE SEQUENCE [LARGE SCALE GENOMIC DNA]</scope>
    <source>
        <strain evidence="10 11">132</strain>
    </source>
</reference>
<dbReference type="Proteomes" id="UP001201240">
    <property type="component" value="Unassembled WGS sequence"/>
</dbReference>
<dbReference type="Proteomes" id="UP000318231">
    <property type="component" value="Chromosome"/>
</dbReference>
<evidence type="ECO:0000256" key="6">
    <source>
        <dbReference type="ARBA" id="ARBA00022747"/>
    </source>
</evidence>
<evidence type="ECO:0000313" key="10">
    <source>
        <dbReference type="EMBL" id="QDI64692.1"/>
    </source>
</evidence>
<dbReference type="RefSeq" id="WP_004026700.1">
    <property type="nucleotide sequence ID" value="NZ_CAMXZD010000002.1"/>
</dbReference>
<dbReference type="InterPro" id="IPR038333">
    <property type="entry name" value="T1MK-like_N_sf"/>
</dbReference>
<dbReference type="PANTHER" id="PTHR42933:SF1">
    <property type="entry name" value="SITE-SPECIFIC DNA-METHYLTRANSFERASE (ADENINE-SPECIFIC)"/>
    <property type="match status" value="1"/>
</dbReference>
<comment type="similarity">
    <text evidence="1">Belongs to the N(4)/N(6)-methyltransferase family.</text>
</comment>
<dbReference type="Pfam" id="PF12161">
    <property type="entry name" value="HsdM_N"/>
    <property type="match status" value="1"/>
</dbReference>
<keyword evidence="6" id="KW-0680">Restriction system</keyword>
<dbReference type="InterPro" id="IPR051537">
    <property type="entry name" value="DNA_Adenine_Mtase"/>
</dbReference>
<gene>
    <name evidence="10" type="ORF">FJM05_00520</name>
    <name evidence="9" type="ORF">LH652_00525</name>
</gene>
<dbReference type="InterPro" id="IPR029063">
    <property type="entry name" value="SAM-dependent_MTases_sf"/>
</dbReference>
<evidence type="ECO:0000256" key="3">
    <source>
        <dbReference type="ARBA" id="ARBA00022603"/>
    </source>
</evidence>
<dbReference type="Gene3D" id="1.20.1260.30">
    <property type="match status" value="1"/>
</dbReference>
<keyword evidence="4" id="KW-0808">Transferase</keyword>
<comment type="catalytic activity">
    <reaction evidence="7">
        <text>a 2'-deoxyadenosine in DNA + S-adenosyl-L-methionine = an N(6)-methyl-2'-deoxyadenosine in DNA + S-adenosyl-L-homocysteine + H(+)</text>
        <dbReference type="Rhea" id="RHEA:15197"/>
        <dbReference type="Rhea" id="RHEA-COMP:12418"/>
        <dbReference type="Rhea" id="RHEA-COMP:12419"/>
        <dbReference type="ChEBI" id="CHEBI:15378"/>
        <dbReference type="ChEBI" id="CHEBI:57856"/>
        <dbReference type="ChEBI" id="CHEBI:59789"/>
        <dbReference type="ChEBI" id="CHEBI:90615"/>
        <dbReference type="ChEBI" id="CHEBI:90616"/>
        <dbReference type="EC" id="2.1.1.72"/>
    </reaction>
</comment>
<reference evidence="9 12" key="2">
    <citation type="submission" date="2021-10" db="EMBL/GenBank/DDBJ databases">
        <title>Sequencing the mobilome of antimicrobial resistant bacterial isolates spanning a range of GC content: The potential of a sustainable low cost, low infrastructure approach for surveillance with Oxford Nanopore sequencing.</title>
        <authorList>
            <person name="Sands K."/>
        </authorList>
    </citation>
    <scope>NUCLEOTIDE SEQUENCE [LARGE SCALE GENOMIC DNA]</scope>
    <source>
        <strain evidence="9 12">MIN-202</strain>
    </source>
</reference>